<sequence>MARKVLSDRTIYQSSTYAFKYGTGPSILCDLGAARVGAQKHRGDTMPGLYRAPETWDFLEDGHVFFASKNRMLDDEQHLAEMVSLLGPPPPEFLTRSEKCRQYWDSEGIALISMFPPDSKKTVSKLERLYPDSGAIFRNPGAVPRWGGSGSLLTVLAQDVMLDTRGERLAAEELALDEFLMQPLVAAALSETSTQPI</sequence>
<dbReference type="STRING" id="1072389.K1Y9C2"/>
<dbReference type="KEGG" id="mbe:MBM_00872"/>
<accession>K1Y9C2</accession>
<evidence type="ECO:0000313" key="1">
    <source>
        <dbReference type="EMBL" id="EKD21759.1"/>
    </source>
</evidence>
<dbReference type="EMBL" id="JH921428">
    <property type="protein sequence ID" value="EKD21759.1"/>
    <property type="molecule type" value="Genomic_DNA"/>
</dbReference>
<dbReference type="GO" id="GO:0016301">
    <property type="term" value="F:kinase activity"/>
    <property type="evidence" value="ECO:0007669"/>
    <property type="project" value="UniProtKB-KW"/>
</dbReference>
<keyword evidence="1" id="KW-0418">Kinase</keyword>
<dbReference type="AlphaFoldDB" id="K1Y9C2"/>
<dbReference type="HOGENOM" id="CLU_000288_81_11_1"/>
<dbReference type="eggNOG" id="KOG1290">
    <property type="taxonomic scope" value="Eukaryota"/>
</dbReference>
<dbReference type="Proteomes" id="UP000006753">
    <property type="component" value="Unassembled WGS sequence"/>
</dbReference>
<dbReference type="OrthoDB" id="5979581at2759"/>
<dbReference type="InParanoid" id="K1Y9C2"/>
<reference evidence="1 2" key="1">
    <citation type="journal article" date="2012" name="BMC Genomics">
        <title>Sequencing the genome of Marssonina brunnea reveals fungus-poplar co-evolution.</title>
        <authorList>
            <person name="Zhu S."/>
            <person name="Cao Y.-Z."/>
            <person name="Jiang C."/>
            <person name="Tan B.-Y."/>
            <person name="Wang Z."/>
            <person name="Feng S."/>
            <person name="Zhang L."/>
            <person name="Su X.-H."/>
            <person name="Brejova B."/>
            <person name="Vinar T."/>
            <person name="Xu M."/>
            <person name="Wang M.-X."/>
            <person name="Zhang S.-G."/>
            <person name="Huang M.-R."/>
            <person name="Wu R."/>
            <person name="Zhou Y."/>
        </authorList>
    </citation>
    <scope>NUCLEOTIDE SEQUENCE [LARGE SCALE GENOMIC DNA]</scope>
    <source>
        <strain evidence="1 2">MB_m1</strain>
    </source>
</reference>
<evidence type="ECO:0000313" key="2">
    <source>
        <dbReference type="Proteomes" id="UP000006753"/>
    </source>
</evidence>
<gene>
    <name evidence="1" type="ORF">MBM_00872</name>
</gene>
<dbReference type="Gene3D" id="1.10.510.10">
    <property type="entry name" value="Transferase(Phosphotransferase) domain 1"/>
    <property type="match status" value="1"/>
</dbReference>
<organism evidence="1 2">
    <name type="scientific">Marssonina brunnea f. sp. multigermtubi (strain MB_m1)</name>
    <name type="common">Marssonina leaf spot fungus</name>
    <dbReference type="NCBI Taxonomy" id="1072389"/>
    <lineage>
        <taxon>Eukaryota</taxon>
        <taxon>Fungi</taxon>
        <taxon>Dikarya</taxon>
        <taxon>Ascomycota</taxon>
        <taxon>Pezizomycotina</taxon>
        <taxon>Leotiomycetes</taxon>
        <taxon>Helotiales</taxon>
        <taxon>Drepanopezizaceae</taxon>
        <taxon>Drepanopeziza</taxon>
    </lineage>
</organism>
<protein>
    <submittedName>
        <fullName evidence="1">Protein kinase</fullName>
    </submittedName>
</protein>
<keyword evidence="1" id="KW-0808">Transferase</keyword>
<proteinExistence type="predicted"/>
<dbReference type="GeneID" id="18756807"/>
<keyword evidence="2" id="KW-1185">Reference proteome</keyword>
<name>K1Y9C2_MARBU</name>